<feature type="repeat" description="PPR" evidence="2">
    <location>
        <begin position="331"/>
        <end position="365"/>
    </location>
</feature>
<dbReference type="EMBL" id="OU503041">
    <property type="protein sequence ID" value="CAI9763299.1"/>
    <property type="molecule type" value="Genomic_DNA"/>
</dbReference>
<evidence type="ECO:0000313" key="4">
    <source>
        <dbReference type="Proteomes" id="UP000834106"/>
    </source>
</evidence>
<evidence type="ECO:0000313" key="3">
    <source>
        <dbReference type="EMBL" id="CAI9763299.1"/>
    </source>
</evidence>
<feature type="repeat" description="PPR" evidence="2">
    <location>
        <begin position="366"/>
        <end position="400"/>
    </location>
</feature>
<evidence type="ECO:0000256" key="1">
    <source>
        <dbReference type="ARBA" id="ARBA00022737"/>
    </source>
</evidence>
<evidence type="ECO:0008006" key="5">
    <source>
        <dbReference type="Google" id="ProtNLM"/>
    </source>
</evidence>
<proteinExistence type="predicted"/>
<name>A0AAD2DR93_9LAMI</name>
<gene>
    <name evidence="3" type="ORF">FPE_LOCUS10729</name>
</gene>
<dbReference type="NCBIfam" id="TIGR00756">
    <property type="entry name" value="PPR"/>
    <property type="match status" value="2"/>
</dbReference>
<keyword evidence="1" id="KW-0677">Repeat</keyword>
<keyword evidence="4" id="KW-1185">Reference proteome</keyword>
<dbReference type="InterPro" id="IPR002885">
    <property type="entry name" value="PPR_rpt"/>
</dbReference>
<dbReference type="GO" id="GO:0003723">
    <property type="term" value="F:RNA binding"/>
    <property type="evidence" value="ECO:0007669"/>
    <property type="project" value="InterPro"/>
</dbReference>
<protein>
    <recommendedName>
        <fullName evidence="5">Pentatricopeptide repeat-containing protein</fullName>
    </recommendedName>
</protein>
<evidence type="ECO:0000256" key="2">
    <source>
        <dbReference type="PROSITE-ProRule" id="PRU00708"/>
    </source>
</evidence>
<dbReference type="InterPro" id="IPR046960">
    <property type="entry name" value="PPR_At4g14850-like_plant"/>
</dbReference>
<dbReference type="Gene3D" id="1.25.40.10">
    <property type="entry name" value="Tetratricopeptide repeat domain"/>
    <property type="match status" value="3"/>
</dbReference>
<dbReference type="Pfam" id="PF13041">
    <property type="entry name" value="PPR_2"/>
    <property type="match status" value="1"/>
</dbReference>
<dbReference type="InterPro" id="IPR011990">
    <property type="entry name" value="TPR-like_helical_dom_sf"/>
</dbReference>
<dbReference type="FunFam" id="1.25.40.10:FF:000393">
    <property type="entry name" value="Pentatricopeptide repeat-containing protein At1g20230"/>
    <property type="match status" value="1"/>
</dbReference>
<accession>A0AAD2DR93</accession>
<sequence>MKFELSWVGLGWDGGGVMGIGEGACAKLGDVLKAKDIHDDAIKYGFGSDLLLGNAMIDIYGKCKYIDDAKIVFDDLRVKDVPRYPPSAFPNVNLALLSISSITAPLPHLWVPRYPPPGFSHVNLALLRYSIVDIVDHGLYEHGHPKEAINFYAEFRNSGKVSPDKLAFLSVVKACAKLGDVLKAKDIHDDAIKYGFGSDLLLGNAMIDIYGKCKYIDDAKIVFDDLRVKDVISGTSLCSCYVNCGLPGDALWAIRAMCLSGTMPNAMTLSYILPACSVLKCLNLGREVHGFGIKNCMEDNMFVNSALVDMYASCSSIKQAEQVFHNMPQHDMVSWNVMISAYFSNGKCEDALIIFDQMLSRGVKLNYDSWNAVICGFMDNGQTQQALELLSRMQQLGFKPNQITIIVN</sequence>
<dbReference type="PROSITE" id="PS51375">
    <property type="entry name" value="PPR"/>
    <property type="match status" value="2"/>
</dbReference>
<organism evidence="3 4">
    <name type="scientific">Fraxinus pennsylvanica</name>
    <dbReference type="NCBI Taxonomy" id="56036"/>
    <lineage>
        <taxon>Eukaryota</taxon>
        <taxon>Viridiplantae</taxon>
        <taxon>Streptophyta</taxon>
        <taxon>Embryophyta</taxon>
        <taxon>Tracheophyta</taxon>
        <taxon>Spermatophyta</taxon>
        <taxon>Magnoliopsida</taxon>
        <taxon>eudicotyledons</taxon>
        <taxon>Gunneridae</taxon>
        <taxon>Pentapetalae</taxon>
        <taxon>asterids</taxon>
        <taxon>lamiids</taxon>
        <taxon>Lamiales</taxon>
        <taxon>Oleaceae</taxon>
        <taxon>Oleeae</taxon>
        <taxon>Fraxinus</taxon>
    </lineage>
</organism>
<dbReference type="Proteomes" id="UP000834106">
    <property type="component" value="Chromosome 6"/>
</dbReference>
<dbReference type="AlphaFoldDB" id="A0AAD2DR93"/>
<dbReference type="PANTHER" id="PTHR47926:SF347">
    <property type="entry name" value="PENTATRICOPEPTIDE REPEAT-CONTAINING PROTEIN"/>
    <property type="match status" value="1"/>
</dbReference>
<reference evidence="3" key="1">
    <citation type="submission" date="2023-05" db="EMBL/GenBank/DDBJ databases">
        <authorList>
            <person name="Huff M."/>
        </authorList>
    </citation>
    <scope>NUCLEOTIDE SEQUENCE</scope>
</reference>
<dbReference type="Pfam" id="PF01535">
    <property type="entry name" value="PPR"/>
    <property type="match status" value="4"/>
</dbReference>
<dbReference type="PANTHER" id="PTHR47926">
    <property type="entry name" value="PENTATRICOPEPTIDE REPEAT-CONTAINING PROTEIN"/>
    <property type="match status" value="1"/>
</dbReference>
<dbReference type="GO" id="GO:0009451">
    <property type="term" value="P:RNA modification"/>
    <property type="evidence" value="ECO:0007669"/>
    <property type="project" value="InterPro"/>
</dbReference>